<dbReference type="GO" id="GO:0016818">
    <property type="term" value="F:hydrolase activity, acting on acid anhydrides, in phosphorus-containing anhydrides"/>
    <property type="evidence" value="ECO:0007669"/>
    <property type="project" value="InterPro"/>
</dbReference>
<dbReference type="PANTHER" id="PTHR12318:SF0">
    <property type="entry name" value="ACYL-COENZYME A DIPHOSPHATASE NUDT19"/>
    <property type="match status" value="1"/>
</dbReference>
<dbReference type="OrthoDB" id="7183442at2"/>
<dbReference type="InterPro" id="IPR000086">
    <property type="entry name" value="NUDIX_hydrolase_dom"/>
</dbReference>
<keyword evidence="5" id="KW-0460">Magnesium</keyword>
<gene>
    <name evidence="8" type="ORF">HOC_18624</name>
</gene>
<feature type="domain" description="Nudix hydrolase" evidence="7">
    <location>
        <begin position="7"/>
        <end position="210"/>
    </location>
</feature>
<dbReference type="AlphaFoldDB" id="A0A059G2V2"/>
<accession>A0A059G2V2</accession>
<evidence type="ECO:0000259" key="7">
    <source>
        <dbReference type="PROSITE" id="PS51462"/>
    </source>
</evidence>
<keyword evidence="3" id="KW-0479">Metal-binding</keyword>
<evidence type="ECO:0000256" key="1">
    <source>
        <dbReference type="ARBA" id="ARBA00001936"/>
    </source>
</evidence>
<dbReference type="Proteomes" id="UP000024942">
    <property type="component" value="Unassembled WGS sequence"/>
</dbReference>
<dbReference type="InterPro" id="IPR015797">
    <property type="entry name" value="NUDIX_hydrolase-like_dom_sf"/>
</dbReference>
<dbReference type="PATRIC" id="fig|1280953.3.peg.3727"/>
<dbReference type="EMBL" id="ARYL01000048">
    <property type="protein sequence ID" value="KDA00803.1"/>
    <property type="molecule type" value="Genomic_DNA"/>
</dbReference>
<dbReference type="InterPro" id="IPR039121">
    <property type="entry name" value="NUDT19"/>
</dbReference>
<protein>
    <submittedName>
        <fullName evidence="8">NUDIX family hydrolase</fullName>
    </submittedName>
</protein>
<comment type="cofactor">
    <cofactor evidence="1">
        <name>Mn(2+)</name>
        <dbReference type="ChEBI" id="CHEBI:29035"/>
    </cofactor>
</comment>
<evidence type="ECO:0000256" key="4">
    <source>
        <dbReference type="ARBA" id="ARBA00022801"/>
    </source>
</evidence>
<evidence type="ECO:0000256" key="5">
    <source>
        <dbReference type="ARBA" id="ARBA00022842"/>
    </source>
</evidence>
<keyword evidence="9" id="KW-1185">Reference proteome</keyword>
<dbReference type="eggNOG" id="COG0494">
    <property type="taxonomic scope" value="Bacteria"/>
</dbReference>
<dbReference type="RefSeq" id="WP_035541330.1">
    <property type="nucleotide sequence ID" value="NZ_ARYL01000048.1"/>
</dbReference>
<evidence type="ECO:0000256" key="3">
    <source>
        <dbReference type="ARBA" id="ARBA00022723"/>
    </source>
</evidence>
<proteinExistence type="predicted"/>
<comment type="cofactor">
    <cofactor evidence="2">
        <name>Mg(2+)</name>
        <dbReference type="ChEBI" id="CHEBI:18420"/>
    </cofactor>
</comment>
<dbReference type="PANTHER" id="PTHR12318">
    <property type="entry name" value="TESTOSTERONE-REGULATED PROTEIN RP2"/>
    <property type="match status" value="1"/>
</dbReference>
<keyword evidence="6" id="KW-0464">Manganese</keyword>
<dbReference type="SUPFAM" id="SSF55811">
    <property type="entry name" value="Nudix"/>
    <property type="match status" value="1"/>
</dbReference>
<evidence type="ECO:0000256" key="6">
    <source>
        <dbReference type="ARBA" id="ARBA00023211"/>
    </source>
</evidence>
<comment type="caution">
    <text evidence="8">The sequence shown here is derived from an EMBL/GenBank/DDBJ whole genome shotgun (WGS) entry which is preliminary data.</text>
</comment>
<dbReference type="STRING" id="1280953.HOC_18624"/>
<evidence type="ECO:0000256" key="2">
    <source>
        <dbReference type="ARBA" id="ARBA00001946"/>
    </source>
</evidence>
<sequence>MSQTPAEPRLSATVLIIRDGEEVPQVLMVKRHYQIDFAAGALVFPGGKANEEDSDPAWDAFTDGDFGPVQQDARIAAVREAFEESGLLLARHSSQRGPGATLVGPAVSERLAPHRGPVDRREESFLELMRDNDLVLALDSLIHFGHWITPDMMPKRFDTHFYIAPAPADQIAAHDGRETTDAVWLGAQEALDMELAEQATIIFPTRMNLVKLARATSVADAASRFGSEEVVSVLPKAGKDESGQPCLFIPEEAGYGQTIELLSRVNV</sequence>
<dbReference type="PROSITE" id="PS51462">
    <property type="entry name" value="NUDIX"/>
    <property type="match status" value="1"/>
</dbReference>
<dbReference type="Gene3D" id="3.90.79.10">
    <property type="entry name" value="Nucleoside Triphosphate Pyrophosphohydrolase"/>
    <property type="match status" value="1"/>
</dbReference>
<dbReference type="GO" id="GO:0046872">
    <property type="term" value="F:metal ion binding"/>
    <property type="evidence" value="ECO:0007669"/>
    <property type="project" value="UniProtKB-KW"/>
</dbReference>
<name>A0A059G2V2_9PROT</name>
<organism evidence="8 9">
    <name type="scientific">Hyphomonas oceanitis SCH89</name>
    <dbReference type="NCBI Taxonomy" id="1280953"/>
    <lineage>
        <taxon>Bacteria</taxon>
        <taxon>Pseudomonadati</taxon>
        <taxon>Pseudomonadota</taxon>
        <taxon>Alphaproteobacteria</taxon>
        <taxon>Hyphomonadales</taxon>
        <taxon>Hyphomonadaceae</taxon>
        <taxon>Hyphomonas</taxon>
    </lineage>
</organism>
<evidence type="ECO:0000313" key="9">
    <source>
        <dbReference type="Proteomes" id="UP000024942"/>
    </source>
</evidence>
<keyword evidence="4 8" id="KW-0378">Hydrolase</keyword>
<dbReference type="CDD" id="cd18870">
    <property type="entry name" value="NUDIX_AcylCoAdiphos_Nudt19"/>
    <property type="match status" value="1"/>
</dbReference>
<reference evidence="8 9" key="1">
    <citation type="journal article" date="2014" name="Antonie Van Leeuwenhoek">
        <title>Hyphomonas beringensis sp. nov. and Hyphomonas chukchiensis sp. nov., isolated from surface seawater of the Bering Sea and Chukchi Sea.</title>
        <authorList>
            <person name="Li C."/>
            <person name="Lai Q."/>
            <person name="Li G."/>
            <person name="Dong C."/>
            <person name="Wang J."/>
            <person name="Liao Y."/>
            <person name="Shao Z."/>
        </authorList>
    </citation>
    <scope>NUCLEOTIDE SEQUENCE [LARGE SCALE GENOMIC DNA]</scope>
    <source>
        <strain evidence="8 9">SCH89</strain>
    </source>
</reference>
<evidence type="ECO:0000313" key="8">
    <source>
        <dbReference type="EMBL" id="KDA00803.1"/>
    </source>
</evidence>